<name>A0ABS9YQX9_9MYCO</name>
<evidence type="ECO:0000313" key="2">
    <source>
        <dbReference type="Proteomes" id="UP001139068"/>
    </source>
</evidence>
<protein>
    <submittedName>
        <fullName evidence="1">Uncharacterized protein</fullName>
    </submittedName>
</protein>
<proteinExistence type="predicted"/>
<dbReference type="EMBL" id="JAIVFL010000001">
    <property type="protein sequence ID" value="MCI4673656.1"/>
    <property type="molecule type" value="Genomic_DNA"/>
</dbReference>
<accession>A0ABS9YQX9</accession>
<organism evidence="1 2">
    <name type="scientific">Candidatus Mycolicibacterium alkanivorans</name>
    <dbReference type="NCBI Taxonomy" id="2954114"/>
    <lineage>
        <taxon>Bacteria</taxon>
        <taxon>Bacillati</taxon>
        <taxon>Actinomycetota</taxon>
        <taxon>Actinomycetes</taxon>
        <taxon>Mycobacteriales</taxon>
        <taxon>Mycobacteriaceae</taxon>
        <taxon>Mycolicibacterium</taxon>
    </lineage>
</organism>
<keyword evidence="2" id="KW-1185">Reference proteome</keyword>
<dbReference type="Proteomes" id="UP001139068">
    <property type="component" value="Unassembled WGS sequence"/>
</dbReference>
<sequence>MSAPPSSQARIPVSAVRNPEKGADVILQQRGNLKLVGSSPRSHDPELRQRLWAVSEELTGVTFPL</sequence>
<gene>
    <name evidence="1" type="ORF">K9U37_01240</name>
</gene>
<comment type="caution">
    <text evidence="1">The sequence shown here is derived from an EMBL/GenBank/DDBJ whole genome shotgun (WGS) entry which is preliminary data.</text>
</comment>
<reference evidence="1" key="1">
    <citation type="journal article" date="2022" name="ISME J.">
        <title>Identification of active gaseous-alkane degraders at natural gas seeps.</title>
        <authorList>
            <person name="Farhan Ul Haque M."/>
            <person name="Hernandez M."/>
            <person name="Crombie A.T."/>
            <person name="Murrell J.C."/>
        </authorList>
    </citation>
    <scope>NUCLEOTIDE SEQUENCE</scope>
    <source>
        <strain evidence="1">ANDR5</strain>
    </source>
</reference>
<evidence type="ECO:0000313" key="1">
    <source>
        <dbReference type="EMBL" id="MCI4673656.1"/>
    </source>
</evidence>
<dbReference type="RefSeq" id="WP_243070173.1">
    <property type="nucleotide sequence ID" value="NZ_JAIVFL010000001.1"/>
</dbReference>